<dbReference type="SUPFAM" id="SSF46785">
    <property type="entry name" value="Winged helix' DNA-binding domain"/>
    <property type="match status" value="1"/>
</dbReference>
<keyword evidence="2" id="KW-1017">Isopeptide bond</keyword>
<name>A0A1I8A7N9_9BILA</name>
<protein>
    <submittedName>
        <fullName evidence="9">CULLIN_2 domain-containing protein</fullName>
    </submittedName>
</protein>
<dbReference type="Pfam" id="PF10557">
    <property type="entry name" value="Cullin_Nedd8"/>
    <property type="match status" value="1"/>
</dbReference>
<reference evidence="9" key="1">
    <citation type="submission" date="2016-11" db="UniProtKB">
        <authorList>
            <consortium name="WormBaseParasite"/>
        </authorList>
    </citation>
    <scope>IDENTIFICATION</scope>
</reference>
<keyword evidence="3" id="KW-0833">Ubl conjugation pathway</keyword>
<evidence type="ECO:0000313" key="8">
    <source>
        <dbReference type="Proteomes" id="UP000095287"/>
    </source>
</evidence>
<dbReference type="WBParaSite" id="L893_g33415.t1">
    <property type="protein sequence ID" value="L893_g33415.t1"/>
    <property type="gene ID" value="L893_g33415"/>
</dbReference>
<dbReference type="InterPro" id="IPR036388">
    <property type="entry name" value="WH-like_DNA-bd_sf"/>
</dbReference>
<evidence type="ECO:0000256" key="4">
    <source>
        <dbReference type="ARBA" id="ARBA00022843"/>
    </source>
</evidence>
<evidence type="ECO:0000313" key="9">
    <source>
        <dbReference type="WBParaSite" id="L893_g33415.t1"/>
    </source>
</evidence>
<dbReference type="InterPro" id="IPR036390">
    <property type="entry name" value="WH_DNA-bd_sf"/>
</dbReference>
<dbReference type="InterPro" id="IPR016158">
    <property type="entry name" value="Cullin_homology"/>
</dbReference>
<proteinExistence type="inferred from homology"/>
<dbReference type="InterPro" id="IPR059120">
    <property type="entry name" value="Cullin-like_AB"/>
</dbReference>
<evidence type="ECO:0000256" key="3">
    <source>
        <dbReference type="ARBA" id="ARBA00022786"/>
    </source>
</evidence>
<dbReference type="FunFam" id="1.10.10.10:FF:000014">
    <property type="entry name" value="Cullin 1"/>
    <property type="match status" value="1"/>
</dbReference>
<dbReference type="SUPFAM" id="SSF75632">
    <property type="entry name" value="Cullin homology domain"/>
    <property type="match status" value="1"/>
</dbReference>
<dbReference type="PANTHER" id="PTHR11932">
    <property type="entry name" value="CULLIN"/>
    <property type="match status" value="1"/>
</dbReference>
<feature type="domain" description="Cullin family profile" evidence="7">
    <location>
        <begin position="428"/>
        <end position="606"/>
    </location>
</feature>
<dbReference type="InterPro" id="IPR019559">
    <property type="entry name" value="Cullin_neddylation_domain"/>
</dbReference>
<evidence type="ECO:0000256" key="5">
    <source>
        <dbReference type="PROSITE-ProRule" id="PRU00330"/>
    </source>
</evidence>
<dbReference type="GO" id="GO:0031625">
    <property type="term" value="F:ubiquitin protein ligase binding"/>
    <property type="evidence" value="ECO:0007669"/>
    <property type="project" value="InterPro"/>
</dbReference>
<keyword evidence="4" id="KW-0832">Ubl conjugation</keyword>
<dbReference type="InterPro" id="IPR016159">
    <property type="entry name" value="Cullin_repeat-like_dom_sf"/>
</dbReference>
<organism evidence="8 9">
    <name type="scientific">Steinernema glaseri</name>
    <dbReference type="NCBI Taxonomy" id="37863"/>
    <lineage>
        <taxon>Eukaryota</taxon>
        <taxon>Metazoa</taxon>
        <taxon>Ecdysozoa</taxon>
        <taxon>Nematoda</taxon>
        <taxon>Chromadorea</taxon>
        <taxon>Rhabditida</taxon>
        <taxon>Tylenchina</taxon>
        <taxon>Panagrolaimomorpha</taxon>
        <taxon>Strongyloidoidea</taxon>
        <taxon>Steinernematidae</taxon>
        <taxon>Steinernema</taxon>
    </lineage>
</organism>
<accession>A0A1I8A7N9</accession>
<keyword evidence="8" id="KW-1185">Reference proteome</keyword>
<sequence length="742" mass="85046">MMGDKTFEKNVKKAMNVISGMLTKATKLEKITIPEYMTFLTDIQGACSSNVMNDHKTSEGTAMYEALTKFLRRFISGEAAKISAAGTPEDRLSEYASSWTVFKTFAKFTDGVCRYLNTHWVKPILENNGATAIAEPVEDEKPIFYVYALCMVIWKKVMFVEMPDVITRAALVVMKADRDGVQDAQMDLVKTVVESLVEMGIEFKKHEDDMHMITEEKEEEVDENKLTEADHQMLQTYVRYFENAMLKDTTDYYTAESARAKNKDIIPYMEQTQKRLDEEANRSWHYLHDKLSHVHVQNAVEGAFITARLDMFKAHIRNLLESEQYYVIGLMYSLCSRVEEALKQLMADFTAFINEKGRAAIDKIPPTSNDPNLYMEHVLSTHSTYLDMTEKAFKNDPGFRKAFDEGCALWINKNNITEKGNSLNKSAEFLARYRLLADTSVNEDAETGMITRLKEACGHEYTRVAMRMFGDIRTSKDLSRQFKEKNGDSLQMDANMQVLSTVVWPYSVTYSFDLPREIQIVTDSFQCHYSTVHQGRKLTWAHHLGRAELAAKLSPESKRKYTFTVSAQQAVVLLKYNHADSLALSHIRDETALPDKVLQTVLASFIKVDLLKLPKGVTFDSSLPDTTEFSLNTKYNSKRFKVDLMKLQTAVKGDDGEAMKEQEKMAKSVEEDRKMLLQAAIVRTMKMRKKLKHNLLVTEVVQQVADRFAPKIAMVKQCIDILMEKEYLKRAEDDRESFEYIS</sequence>
<dbReference type="PROSITE" id="PS50069">
    <property type="entry name" value="CULLIN_2"/>
    <property type="match status" value="1"/>
</dbReference>
<evidence type="ECO:0000256" key="6">
    <source>
        <dbReference type="RuleBase" id="RU003829"/>
    </source>
</evidence>
<dbReference type="InterPro" id="IPR001373">
    <property type="entry name" value="Cullin_N"/>
</dbReference>
<dbReference type="SMART" id="SM00182">
    <property type="entry name" value="CULLIN"/>
    <property type="match status" value="1"/>
</dbReference>
<evidence type="ECO:0000259" key="7">
    <source>
        <dbReference type="PROSITE" id="PS50069"/>
    </source>
</evidence>
<dbReference type="Gene3D" id="1.20.1310.10">
    <property type="entry name" value="Cullin Repeats"/>
    <property type="match status" value="4"/>
</dbReference>
<dbReference type="Pfam" id="PF00888">
    <property type="entry name" value="Cullin"/>
    <property type="match status" value="2"/>
</dbReference>
<dbReference type="InterPro" id="IPR036317">
    <property type="entry name" value="Cullin_homology_sf"/>
</dbReference>
<dbReference type="Pfam" id="PF26557">
    <property type="entry name" value="Cullin_AB"/>
    <property type="match status" value="1"/>
</dbReference>
<dbReference type="AlphaFoldDB" id="A0A1I8A7N9"/>
<dbReference type="InterPro" id="IPR045093">
    <property type="entry name" value="Cullin"/>
</dbReference>
<dbReference type="SMART" id="SM00884">
    <property type="entry name" value="Cullin_Nedd8"/>
    <property type="match status" value="1"/>
</dbReference>
<evidence type="ECO:0000256" key="1">
    <source>
        <dbReference type="ARBA" id="ARBA00006019"/>
    </source>
</evidence>
<dbReference type="Gene3D" id="3.30.230.130">
    <property type="entry name" value="Cullin, Chain C, Domain 2"/>
    <property type="match status" value="1"/>
</dbReference>
<evidence type="ECO:0000256" key="2">
    <source>
        <dbReference type="ARBA" id="ARBA00022499"/>
    </source>
</evidence>
<comment type="similarity">
    <text evidence="1 5 6">Belongs to the cullin family.</text>
</comment>
<dbReference type="Gene3D" id="1.10.10.10">
    <property type="entry name" value="Winged helix-like DNA-binding domain superfamily/Winged helix DNA-binding domain"/>
    <property type="match status" value="1"/>
</dbReference>
<dbReference type="Proteomes" id="UP000095287">
    <property type="component" value="Unplaced"/>
</dbReference>
<dbReference type="GO" id="GO:0006511">
    <property type="term" value="P:ubiquitin-dependent protein catabolic process"/>
    <property type="evidence" value="ECO:0007669"/>
    <property type="project" value="InterPro"/>
</dbReference>
<dbReference type="SUPFAM" id="SSF74788">
    <property type="entry name" value="Cullin repeat-like"/>
    <property type="match status" value="1"/>
</dbReference>